<dbReference type="GO" id="GO:0005975">
    <property type="term" value="P:carbohydrate metabolic process"/>
    <property type="evidence" value="ECO:0007669"/>
    <property type="project" value="InterPro"/>
</dbReference>
<dbReference type="RefSeq" id="WP_092869220.1">
    <property type="nucleotide sequence ID" value="NZ_FPCH01000004.1"/>
</dbReference>
<organism evidence="7 8">
    <name type="scientific">Hyphomicrobium facile</name>
    <dbReference type="NCBI Taxonomy" id="51670"/>
    <lineage>
        <taxon>Bacteria</taxon>
        <taxon>Pseudomonadati</taxon>
        <taxon>Pseudomonadota</taxon>
        <taxon>Alphaproteobacteria</taxon>
        <taxon>Hyphomicrobiales</taxon>
        <taxon>Hyphomicrobiaceae</taxon>
        <taxon>Hyphomicrobium</taxon>
    </lineage>
</organism>
<keyword evidence="4" id="KW-0732">Signal</keyword>
<evidence type="ECO:0000256" key="5">
    <source>
        <dbReference type="ARBA" id="ARBA00032976"/>
    </source>
</evidence>
<dbReference type="CDD" id="cd10967">
    <property type="entry name" value="CE4_GLA_like_6s"/>
    <property type="match status" value="1"/>
</dbReference>
<name>A0A1I7NUV7_9HYPH</name>
<dbReference type="InterPro" id="IPR011330">
    <property type="entry name" value="Glyco_hydro/deAcase_b/a-brl"/>
</dbReference>
<dbReference type="Proteomes" id="UP000199423">
    <property type="component" value="Unassembled WGS sequence"/>
</dbReference>
<dbReference type="PROSITE" id="PS51677">
    <property type="entry name" value="NODB"/>
    <property type="match status" value="1"/>
</dbReference>
<dbReference type="EMBL" id="FPCH01000004">
    <property type="protein sequence ID" value="SFV38455.1"/>
    <property type="molecule type" value="Genomic_DNA"/>
</dbReference>
<evidence type="ECO:0000256" key="2">
    <source>
        <dbReference type="ARBA" id="ARBA00010973"/>
    </source>
</evidence>
<dbReference type="Gene3D" id="3.20.20.370">
    <property type="entry name" value="Glycoside hydrolase/deacetylase"/>
    <property type="match status" value="1"/>
</dbReference>
<sequence length="270" mass="29325">MNGINAISGMVQGSRAEVTPKRTTGLCASASRYFARVVPTKPFIAKNTHPIVSFTFDDAPDSARTNGARILDRYGIRGTYYIAPGICGTEDEHWTIIDKRDVGALARAGHEIGCHTYSHVKVQSLTRSGLARETQQCFDALRDICGNAVSKNFAYPFGNVSFPLKFDLDKTFSSCRSIYGGLNSGLIDLAMLRSVELYDRTSTEQSINAILDEAIATNAWVIFYTHDVTPNPSWIGCSPAHLEMAVNAAMARGIPCLSVDEALHGIGVRG</sequence>
<dbReference type="PANTHER" id="PTHR34216:SF11">
    <property type="entry name" value="CHITOOLIGOSACCHARIDE DEACETYLASE"/>
    <property type="match status" value="1"/>
</dbReference>
<dbReference type="InterPro" id="IPR051398">
    <property type="entry name" value="Polysacch_Deacetylase"/>
</dbReference>
<evidence type="ECO:0000256" key="4">
    <source>
        <dbReference type="ARBA" id="ARBA00022729"/>
    </source>
</evidence>
<dbReference type="SUPFAM" id="SSF88713">
    <property type="entry name" value="Glycoside hydrolase/deacetylase"/>
    <property type="match status" value="1"/>
</dbReference>
<keyword evidence="8" id="KW-1185">Reference proteome</keyword>
<dbReference type="OrthoDB" id="2795102at2"/>
<evidence type="ECO:0000313" key="8">
    <source>
        <dbReference type="Proteomes" id="UP000199423"/>
    </source>
</evidence>
<accession>A0A1I7NUV7</accession>
<protein>
    <recommendedName>
        <fullName evidence="3">Chitooligosaccharide deacetylase</fullName>
    </recommendedName>
    <alternativeName>
        <fullName evidence="5">Nodulation protein B</fullName>
    </alternativeName>
</protein>
<comment type="similarity">
    <text evidence="2">Belongs to the polysaccharide deacetylase family.</text>
</comment>
<dbReference type="InterPro" id="IPR002509">
    <property type="entry name" value="NODB_dom"/>
</dbReference>
<dbReference type="GO" id="GO:0016810">
    <property type="term" value="F:hydrolase activity, acting on carbon-nitrogen (but not peptide) bonds"/>
    <property type="evidence" value="ECO:0007669"/>
    <property type="project" value="InterPro"/>
</dbReference>
<proteinExistence type="inferred from homology"/>
<evidence type="ECO:0000256" key="3">
    <source>
        <dbReference type="ARBA" id="ARBA00020071"/>
    </source>
</evidence>
<gene>
    <name evidence="7" type="ORF">SAMN04488557_3675</name>
</gene>
<comment type="function">
    <text evidence="1">Is involved in generating a small heat-stable compound (Nod), an acylated oligomer of N-acetylglucosamine, that stimulates mitosis in various plant protoplasts.</text>
</comment>
<evidence type="ECO:0000313" key="7">
    <source>
        <dbReference type="EMBL" id="SFV38455.1"/>
    </source>
</evidence>
<evidence type="ECO:0000259" key="6">
    <source>
        <dbReference type="PROSITE" id="PS51677"/>
    </source>
</evidence>
<feature type="domain" description="NodB homology" evidence="6">
    <location>
        <begin position="50"/>
        <end position="270"/>
    </location>
</feature>
<reference evidence="8" key="1">
    <citation type="submission" date="2016-10" db="EMBL/GenBank/DDBJ databases">
        <authorList>
            <person name="Varghese N."/>
            <person name="Submissions S."/>
        </authorList>
    </citation>
    <scope>NUCLEOTIDE SEQUENCE [LARGE SCALE GENOMIC DNA]</scope>
    <source>
        <strain evidence="8">DSM 1565</strain>
    </source>
</reference>
<dbReference type="PANTHER" id="PTHR34216">
    <property type="match status" value="1"/>
</dbReference>
<dbReference type="AlphaFoldDB" id="A0A1I7NUV7"/>
<dbReference type="Pfam" id="PF01522">
    <property type="entry name" value="Polysacc_deac_1"/>
    <property type="match status" value="1"/>
</dbReference>
<evidence type="ECO:0000256" key="1">
    <source>
        <dbReference type="ARBA" id="ARBA00003236"/>
    </source>
</evidence>
<dbReference type="STRING" id="51670.SAMN04488557_3675"/>